<comment type="caution">
    <text evidence="1">The sequence shown here is derived from an EMBL/GenBank/DDBJ whole genome shotgun (WGS) entry which is preliminary data.</text>
</comment>
<name>M8EGY9_9BACL</name>
<dbReference type="PATRIC" id="fig|1300222.3.peg.828"/>
<dbReference type="RefSeq" id="WP_003386539.1">
    <property type="nucleotide sequence ID" value="NZ_APBN01000001.1"/>
</dbReference>
<dbReference type="STRING" id="1300222.I532_03960"/>
<dbReference type="AlphaFoldDB" id="M8EGY9"/>
<evidence type="ECO:0000313" key="2">
    <source>
        <dbReference type="Proteomes" id="UP000012081"/>
    </source>
</evidence>
<reference evidence="1 2" key="1">
    <citation type="submission" date="2013-03" db="EMBL/GenBank/DDBJ databases">
        <title>Assembly of a new bacterial strain Brevibacillus borstelensis AK1.</title>
        <authorList>
            <person name="Rajan I."/>
            <person name="PoliReddy D."/>
            <person name="Sugumar T."/>
            <person name="Rathinam K."/>
            <person name="Alqarawi S."/>
            <person name="Khalil A.B."/>
            <person name="Sivakumar N."/>
        </authorList>
    </citation>
    <scope>NUCLEOTIDE SEQUENCE [LARGE SCALE GENOMIC DNA]</scope>
    <source>
        <strain evidence="1 2">AK1</strain>
    </source>
</reference>
<keyword evidence="2" id="KW-1185">Reference proteome</keyword>
<proteinExistence type="predicted"/>
<evidence type="ECO:0000313" key="1">
    <source>
        <dbReference type="EMBL" id="EMT54730.1"/>
    </source>
</evidence>
<accession>M8EGY9</accession>
<protein>
    <submittedName>
        <fullName evidence="1">Uncharacterized protein</fullName>
    </submittedName>
</protein>
<dbReference type="Proteomes" id="UP000012081">
    <property type="component" value="Unassembled WGS sequence"/>
</dbReference>
<sequence length="114" mass="12315">MGIKRESNGYVAKLHTGERVISAADNGGPYAPTTGVGPSRDLTVKVNVDVSDALTGLKALRREADAAVRALKVLREYTTPAAGFRGWIEDERGEPVGFVRENGDFLPFRPEVSE</sequence>
<dbReference type="OrthoDB" id="90760at2"/>
<organism evidence="1 2">
    <name type="scientific">Brevibacillus borstelensis AK1</name>
    <dbReference type="NCBI Taxonomy" id="1300222"/>
    <lineage>
        <taxon>Bacteria</taxon>
        <taxon>Bacillati</taxon>
        <taxon>Bacillota</taxon>
        <taxon>Bacilli</taxon>
        <taxon>Bacillales</taxon>
        <taxon>Paenibacillaceae</taxon>
        <taxon>Brevibacillus</taxon>
    </lineage>
</organism>
<gene>
    <name evidence="1" type="ORF">I532_03960</name>
</gene>
<dbReference type="EMBL" id="APBN01000001">
    <property type="protein sequence ID" value="EMT54730.1"/>
    <property type="molecule type" value="Genomic_DNA"/>
</dbReference>